<evidence type="ECO:0000256" key="3">
    <source>
        <dbReference type="ARBA" id="ARBA00022801"/>
    </source>
</evidence>
<keyword evidence="5" id="KW-0325">Glycoprotein</keyword>
<dbReference type="PANTHER" id="PTHR11559">
    <property type="entry name" value="CARBOXYLESTERASE"/>
    <property type="match status" value="1"/>
</dbReference>
<evidence type="ECO:0000313" key="8">
    <source>
        <dbReference type="EMBL" id="CAH0749938.1"/>
    </source>
</evidence>
<organism evidence="8 9">
    <name type="scientific">Diatraea saccharalis</name>
    <name type="common">sugarcane borer</name>
    <dbReference type="NCBI Taxonomy" id="40085"/>
    <lineage>
        <taxon>Eukaryota</taxon>
        <taxon>Metazoa</taxon>
        <taxon>Ecdysozoa</taxon>
        <taxon>Arthropoda</taxon>
        <taxon>Hexapoda</taxon>
        <taxon>Insecta</taxon>
        <taxon>Pterygota</taxon>
        <taxon>Neoptera</taxon>
        <taxon>Endopterygota</taxon>
        <taxon>Lepidoptera</taxon>
        <taxon>Glossata</taxon>
        <taxon>Ditrysia</taxon>
        <taxon>Pyraloidea</taxon>
        <taxon>Crambidae</taxon>
        <taxon>Crambinae</taxon>
        <taxon>Diatraea</taxon>
    </lineage>
</organism>
<keyword evidence="4" id="KW-1015">Disulfide bond</keyword>
<evidence type="ECO:0000256" key="5">
    <source>
        <dbReference type="ARBA" id="ARBA00023180"/>
    </source>
</evidence>
<comment type="similarity">
    <text evidence="1 6">Belongs to the type-B carboxylesterase/lipase family.</text>
</comment>
<dbReference type="PROSITE" id="PS00122">
    <property type="entry name" value="CARBOXYLESTERASE_B_1"/>
    <property type="match status" value="1"/>
</dbReference>
<proteinExistence type="inferred from homology"/>
<dbReference type="PROSITE" id="PS00941">
    <property type="entry name" value="CARBOXYLESTERASE_B_2"/>
    <property type="match status" value="1"/>
</dbReference>
<evidence type="ECO:0000256" key="6">
    <source>
        <dbReference type="RuleBase" id="RU361235"/>
    </source>
</evidence>
<evidence type="ECO:0000313" key="9">
    <source>
        <dbReference type="Proteomes" id="UP001153714"/>
    </source>
</evidence>
<sequence length="406" mass="45726">MFTATLLEGNEDCLFLNVYTRTLLPTAKLPVIVFIHGGAFMSGSGNDDILGPRFLLQHDVILVTFNYRLDVLGFLCLDIPEVPGNAGLKDQVAALSWIQNNIEQFGGDASNITLGGESAGSSSVTYHLLSPTSKGLFHKAIAQSGVCLNDWSKGLNSTERAFKVGKILGKQTNNPYELLDFLQSVPATKLVGLTNKVKSSDETHRCLPIHFVPVVEKRFKNAEPFIDQEPLDMLLLNKVNEVPLLIGYNSHEGLISVNNMMKKVDVFEREPHYLVPREIFNKTSQSTVNVFGERIKEFYFKNGFREQSDAEKYLTDYHFAVCIYRFAFFYAASKQPVYFFRFSINSEMNAFKSLMGFDGVKGASHADDLFYLFDNVINKSKYEEQEKARELVFTATKLWTDFAKTG</sequence>
<dbReference type="EMBL" id="OU893344">
    <property type="protein sequence ID" value="CAH0749938.1"/>
    <property type="molecule type" value="Genomic_DNA"/>
</dbReference>
<dbReference type="OrthoDB" id="19653at2759"/>
<dbReference type="Gene3D" id="3.40.50.1820">
    <property type="entry name" value="alpha/beta hydrolase"/>
    <property type="match status" value="1"/>
</dbReference>
<dbReference type="AlphaFoldDB" id="A0A9P0C9F9"/>
<reference evidence="8" key="1">
    <citation type="submission" date="2021-12" db="EMBL/GenBank/DDBJ databases">
        <authorList>
            <person name="King R."/>
        </authorList>
    </citation>
    <scope>NUCLEOTIDE SEQUENCE</scope>
</reference>
<dbReference type="InterPro" id="IPR029058">
    <property type="entry name" value="AB_hydrolase_fold"/>
</dbReference>
<dbReference type="EC" id="3.1.1.-" evidence="6"/>
<evidence type="ECO:0000256" key="4">
    <source>
        <dbReference type="ARBA" id="ARBA00023157"/>
    </source>
</evidence>
<dbReference type="InterPro" id="IPR019826">
    <property type="entry name" value="Carboxylesterase_B_AS"/>
</dbReference>
<evidence type="ECO:0000256" key="1">
    <source>
        <dbReference type="ARBA" id="ARBA00005964"/>
    </source>
</evidence>
<feature type="domain" description="Carboxylesterase type B" evidence="7">
    <location>
        <begin position="8"/>
        <end position="406"/>
    </location>
</feature>
<evidence type="ECO:0000256" key="2">
    <source>
        <dbReference type="ARBA" id="ARBA00022487"/>
    </source>
</evidence>
<dbReference type="InterPro" id="IPR002018">
    <property type="entry name" value="CarbesteraseB"/>
</dbReference>
<keyword evidence="2" id="KW-0719">Serine esterase</keyword>
<dbReference type="Proteomes" id="UP001153714">
    <property type="component" value="Chromosome 13"/>
</dbReference>
<keyword evidence="3 6" id="KW-0378">Hydrolase</keyword>
<keyword evidence="9" id="KW-1185">Reference proteome</keyword>
<name>A0A9P0C9F9_9NEOP</name>
<accession>A0A9P0C9F9</accession>
<evidence type="ECO:0000259" key="7">
    <source>
        <dbReference type="Pfam" id="PF00135"/>
    </source>
</evidence>
<dbReference type="GO" id="GO:0052689">
    <property type="term" value="F:carboxylic ester hydrolase activity"/>
    <property type="evidence" value="ECO:0007669"/>
    <property type="project" value="UniProtKB-KW"/>
</dbReference>
<dbReference type="SUPFAM" id="SSF53474">
    <property type="entry name" value="alpha/beta-Hydrolases"/>
    <property type="match status" value="1"/>
</dbReference>
<dbReference type="InterPro" id="IPR050309">
    <property type="entry name" value="Type-B_Carboxylest/Lipase"/>
</dbReference>
<dbReference type="Pfam" id="PF00135">
    <property type="entry name" value="COesterase"/>
    <property type="match status" value="1"/>
</dbReference>
<protein>
    <recommendedName>
        <fullName evidence="6">Carboxylic ester hydrolase</fullName>
        <ecNumber evidence="6">3.1.1.-</ecNumber>
    </recommendedName>
</protein>
<gene>
    <name evidence="8" type="ORF">DIATSA_LOCUS3342</name>
</gene>
<dbReference type="InterPro" id="IPR019819">
    <property type="entry name" value="Carboxylesterase_B_CS"/>
</dbReference>
<reference evidence="8" key="2">
    <citation type="submission" date="2022-10" db="EMBL/GenBank/DDBJ databases">
        <authorList>
            <consortium name="ENA_rothamsted_submissions"/>
            <consortium name="culmorum"/>
            <person name="King R."/>
        </authorList>
    </citation>
    <scope>NUCLEOTIDE SEQUENCE</scope>
</reference>